<sequence length="215" mass="23468">MNGASFLARFRLLRRPGALPGPAGKSAMIRAFAAIDLPGDVRDRLVRLQEAMQIGRPVPLENLHLTLVFLGELPEQVLDEVHLAFSQIRAEPFELTLSGLDLFGGHKPRVLYARVTPNPALEHLQSRLAQAARMAGAAVEGGRFVPHVTLAYLNVARTGRARINRAVVDNMGFQAGPIPVNDIALYRSDLGRGPARHRELARYPLFALSDPPPPA</sequence>
<feature type="short sequence motif" description="HXTX 1" evidence="2">
    <location>
        <begin position="64"/>
        <end position="67"/>
    </location>
</feature>
<comment type="similarity">
    <text evidence="2">Belongs to the 2H phosphoesterase superfamily. ThpR family.</text>
</comment>
<evidence type="ECO:0000256" key="1">
    <source>
        <dbReference type="ARBA" id="ARBA00022801"/>
    </source>
</evidence>
<keyword evidence="1 2" id="KW-0378">Hydrolase</keyword>
<dbReference type="Pfam" id="PF13563">
    <property type="entry name" value="2_5_RNA_ligase2"/>
    <property type="match status" value="1"/>
</dbReference>
<dbReference type="GO" id="GO:0016874">
    <property type="term" value="F:ligase activity"/>
    <property type="evidence" value="ECO:0007669"/>
    <property type="project" value="UniProtKB-KW"/>
</dbReference>
<feature type="active site" description="Proton donor" evidence="2">
    <location>
        <position position="64"/>
    </location>
</feature>
<dbReference type="EMBL" id="SLXU01000001">
    <property type="protein sequence ID" value="TCP62874.1"/>
    <property type="molecule type" value="Genomic_DNA"/>
</dbReference>
<dbReference type="GO" id="GO:0008664">
    <property type="term" value="F:RNA 2',3'-cyclic 3'-phosphodiesterase activity"/>
    <property type="evidence" value="ECO:0007669"/>
    <property type="project" value="UniProtKB-EC"/>
</dbReference>
<dbReference type="PANTHER" id="PTHR35561">
    <property type="entry name" value="RNA 2',3'-CYCLIC PHOSPHODIESTERASE"/>
    <property type="match status" value="1"/>
</dbReference>
<dbReference type="HAMAP" id="MF_01940">
    <property type="entry name" value="RNA_CPDase"/>
    <property type="match status" value="1"/>
</dbReference>
<dbReference type="Proteomes" id="UP000295050">
    <property type="component" value="Unassembled WGS sequence"/>
</dbReference>
<dbReference type="InterPro" id="IPR009097">
    <property type="entry name" value="Cyclic_Pdiesterase"/>
</dbReference>
<comment type="function">
    <text evidence="2">Hydrolyzes RNA 2',3'-cyclic phosphodiester to an RNA 2'-phosphomonoester.</text>
</comment>
<name>A0A4R2RJ39_9RHOB</name>
<dbReference type="GO" id="GO:0004113">
    <property type="term" value="F:2',3'-cyclic-nucleotide 3'-phosphodiesterase activity"/>
    <property type="evidence" value="ECO:0007669"/>
    <property type="project" value="InterPro"/>
</dbReference>
<dbReference type="AlphaFoldDB" id="A0A4R2RJ39"/>
<dbReference type="InterPro" id="IPR004175">
    <property type="entry name" value="RNA_CPDase"/>
</dbReference>
<protein>
    <recommendedName>
        <fullName evidence="2">RNA 2',3'-cyclic phosphodiesterase</fullName>
        <shortName evidence="2">RNA 2',3'-CPDase</shortName>
        <ecNumber evidence="2">3.1.4.58</ecNumber>
    </recommendedName>
</protein>
<organism evidence="3 4">
    <name type="scientific">Rhodovulum bhavnagarense</name>
    <dbReference type="NCBI Taxonomy" id="992286"/>
    <lineage>
        <taxon>Bacteria</taxon>
        <taxon>Pseudomonadati</taxon>
        <taxon>Pseudomonadota</taxon>
        <taxon>Alphaproteobacteria</taxon>
        <taxon>Rhodobacterales</taxon>
        <taxon>Paracoccaceae</taxon>
        <taxon>Rhodovulum</taxon>
    </lineage>
</organism>
<gene>
    <name evidence="3" type="ORF">EV663_101134</name>
</gene>
<evidence type="ECO:0000313" key="4">
    <source>
        <dbReference type="Proteomes" id="UP000295050"/>
    </source>
</evidence>
<dbReference type="PANTHER" id="PTHR35561:SF1">
    <property type="entry name" value="RNA 2',3'-CYCLIC PHOSPHODIESTERASE"/>
    <property type="match status" value="1"/>
</dbReference>
<proteinExistence type="inferred from homology"/>
<reference evidence="3 4" key="1">
    <citation type="submission" date="2019-03" db="EMBL/GenBank/DDBJ databases">
        <title>Genomic Encyclopedia of Type Strains, Phase IV (KMG-IV): sequencing the most valuable type-strain genomes for metagenomic binning, comparative biology and taxonomic classification.</title>
        <authorList>
            <person name="Goeker M."/>
        </authorList>
    </citation>
    <scope>NUCLEOTIDE SEQUENCE [LARGE SCALE GENOMIC DNA]</scope>
    <source>
        <strain evidence="3 4">DSM 24766</strain>
    </source>
</reference>
<evidence type="ECO:0000313" key="3">
    <source>
        <dbReference type="EMBL" id="TCP62874.1"/>
    </source>
</evidence>
<comment type="catalytic activity">
    <reaction evidence="2">
        <text>a 3'-end 2',3'-cyclophospho-ribonucleotide-RNA + H2O = a 3'-end 2'-phospho-ribonucleotide-RNA + H(+)</text>
        <dbReference type="Rhea" id="RHEA:11828"/>
        <dbReference type="Rhea" id="RHEA-COMP:10464"/>
        <dbReference type="Rhea" id="RHEA-COMP:17353"/>
        <dbReference type="ChEBI" id="CHEBI:15377"/>
        <dbReference type="ChEBI" id="CHEBI:15378"/>
        <dbReference type="ChEBI" id="CHEBI:83064"/>
        <dbReference type="ChEBI" id="CHEBI:173113"/>
        <dbReference type="EC" id="3.1.4.58"/>
    </reaction>
</comment>
<feature type="short sequence motif" description="HXTX 2" evidence="2">
    <location>
        <begin position="147"/>
        <end position="150"/>
    </location>
</feature>
<comment type="caution">
    <text evidence="3">The sequence shown here is derived from an EMBL/GenBank/DDBJ whole genome shotgun (WGS) entry which is preliminary data.</text>
</comment>
<dbReference type="SUPFAM" id="SSF55144">
    <property type="entry name" value="LigT-like"/>
    <property type="match status" value="1"/>
</dbReference>
<keyword evidence="4" id="KW-1185">Reference proteome</keyword>
<dbReference type="EC" id="3.1.4.58" evidence="2"/>
<feature type="active site" description="Proton acceptor" evidence="2">
    <location>
        <position position="147"/>
    </location>
</feature>
<evidence type="ECO:0000256" key="2">
    <source>
        <dbReference type="HAMAP-Rule" id="MF_01940"/>
    </source>
</evidence>
<dbReference type="NCBIfam" id="TIGR02258">
    <property type="entry name" value="2_5_ligase"/>
    <property type="match status" value="1"/>
</dbReference>
<dbReference type="Gene3D" id="3.90.1140.10">
    <property type="entry name" value="Cyclic phosphodiesterase"/>
    <property type="match status" value="1"/>
</dbReference>
<accession>A0A4R2RJ39</accession>
<keyword evidence="3" id="KW-0436">Ligase</keyword>